<proteinExistence type="predicted"/>
<feature type="compositionally biased region" description="Pro residues" evidence="1">
    <location>
        <begin position="68"/>
        <end position="87"/>
    </location>
</feature>
<feature type="compositionally biased region" description="Low complexity" evidence="1">
    <location>
        <begin position="38"/>
        <end position="57"/>
    </location>
</feature>
<reference evidence="3 4" key="1">
    <citation type="submission" date="2024-04" db="EMBL/GenBank/DDBJ databases">
        <title>Isolation of an actinomycete strain from pig manure.</title>
        <authorList>
            <person name="Gong T."/>
            <person name="Yu Z."/>
            <person name="An M."/>
            <person name="Wei C."/>
            <person name="Yang W."/>
            <person name="Liu L."/>
        </authorList>
    </citation>
    <scope>NUCLEOTIDE SEQUENCE [LARGE SCALE GENOMIC DNA]</scope>
    <source>
        <strain evidence="3 4">ZF39</strain>
    </source>
</reference>
<dbReference type="PANTHER" id="PTHR24023">
    <property type="entry name" value="COLLAGEN ALPHA"/>
    <property type="match status" value="1"/>
</dbReference>
<dbReference type="EMBL" id="CP154795">
    <property type="protein sequence ID" value="XAN05804.1"/>
    <property type="molecule type" value="Genomic_DNA"/>
</dbReference>
<organism evidence="3 4">
    <name type="scientific">Ammonicoccus fulvus</name>
    <dbReference type="NCBI Taxonomy" id="3138240"/>
    <lineage>
        <taxon>Bacteria</taxon>
        <taxon>Bacillati</taxon>
        <taxon>Actinomycetota</taxon>
        <taxon>Actinomycetes</taxon>
        <taxon>Propionibacteriales</taxon>
        <taxon>Propionibacteriaceae</taxon>
        <taxon>Ammonicoccus</taxon>
    </lineage>
</organism>
<evidence type="ECO:0000256" key="2">
    <source>
        <dbReference type="SAM" id="Phobius"/>
    </source>
</evidence>
<dbReference type="PANTHER" id="PTHR24023:SF1082">
    <property type="entry name" value="COLLAGEN TRIPLE HELIX REPEAT"/>
    <property type="match status" value="1"/>
</dbReference>
<evidence type="ECO:0000313" key="3">
    <source>
        <dbReference type="EMBL" id="XAN05804.1"/>
    </source>
</evidence>
<dbReference type="Proteomes" id="UP001442841">
    <property type="component" value="Chromosome"/>
</dbReference>
<keyword evidence="2" id="KW-0812">Transmembrane</keyword>
<keyword evidence="2" id="KW-0472">Membrane</keyword>
<feature type="compositionally biased region" description="Pro residues" evidence="1">
    <location>
        <begin position="1"/>
        <end position="10"/>
    </location>
</feature>
<accession>A0ABZ3FIF9</accession>
<keyword evidence="2" id="KW-1133">Transmembrane helix</keyword>
<evidence type="ECO:0000313" key="4">
    <source>
        <dbReference type="Proteomes" id="UP001442841"/>
    </source>
</evidence>
<name>A0ABZ3FIF9_9ACTN</name>
<feature type="transmembrane region" description="Helical" evidence="2">
    <location>
        <begin position="109"/>
        <end position="130"/>
    </location>
</feature>
<dbReference type="RefSeq" id="WP_425307237.1">
    <property type="nucleotide sequence ID" value="NZ_CP154795.1"/>
</dbReference>
<evidence type="ECO:0008006" key="5">
    <source>
        <dbReference type="Google" id="ProtNLM"/>
    </source>
</evidence>
<evidence type="ECO:0000256" key="1">
    <source>
        <dbReference type="SAM" id="MobiDB-lite"/>
    </source>
</evidence>
<keyword evidence="4" id="KW-1185">Reference proteome</keyword>
<protein>
    <recommendedName>
        <fullName evidence="5">DUF4878 domain-containing protein</fullName>
    </recommendedName>
</protein>
<dbReference type="InterPro" id="IPR050149">
    <property type="entry name" value="Collagen_superfamily"/>
</dbReference>
<feature type="compositionally biased region" description="Gly residues" evidence="1">
    <location>
        <begin position="17"/>
        <end position="34"/>
    </location>
</feature>
<gene>
    <name evidence="3" type="ORF">AADG42_00275</name>
</gene>
<feature type="region of interest" description="Disordered" evidence="1">
    <location>
        <begin position="1"/>
        <end position="102"/>
    </location>
</feature>
<sequence length="414" mass="42827">MSAQNPPGPQGPQGQNGPHGQGPNGPQGPGGWGPAPGPQGDPWAGGSPGPGASNPNPQGFPGYQGSPPQDPRPVGPRGPGAPGPGAPGYPGQPGQLAPKPKKKRGPLPIIIGAAVLTLALIGILIGAVAAGSGDSMEKGVNRYFEALGQTYSDDLANEVVNVPSAAALEDARKLARSQTWTVNSVKTSGNTATVSYTVSGRSEMVDLEMQKVDGKWKVVDGFSEITIKTKQPGTDFTLGYAIDSIGEDPVVVYPGTYELQGSHDSAVPSYLWEPEGAEKYITLKPGEKKTLEVDAALTKAGEDRVRSAIGSAFGRCLTGSDVAPAGCPFSVTPPTDRASTYATWNLATSGNRFQVAERATIAKGQPFTAVCADFTASVVYEYRNPAGIQKVPANKTNFTGCADLSEDTPTVTWK</sequence>